<evidence type="ECO:0000256" key="1">
    <source>
        <dbReference type="SAM" id="Phobius"/>
    </source>
</evidence>
<evidence type="ECO:0000313" key="3">
    <source>
        <dbReference type="Proteomes" id="UP000291613"/>
    </source>
</evidence>
<keyword evidence="3" id="KW-1185">Reference proteome</keyword>
<dbReference type="EMBL" id="SIUB01000003">
    <property type="protein sequence ID" value="TBN53903.1"/>
    <property type="molecule type" value="Genomic_DNA"/>
</dbReference>
<comment type="caution">
    <text evidence="2">The sequence shown here is derived from an EMBL/GenBank/DDBJ whole genome shotgun (WGS) entry which is preliminary data.</text>
</comment>
<feature type="transmembrane region" description="Helical" evidence="1">
    <location>
        <begin position="33"/>
        <end position="54"/>
    </location>
</feature>
<proteinExistence type="predicted"/>
<dbReference type="OrthoDB" id="8445843at2"/>
<keyword evidence="1" id="KW-0812">Transmembrane</keyword>
<accession>A0A4Q9GI79</accession>
<gene>
    <name evidence="2" type="ORF">EYR15_08955</name>
</gene>
<dbReference type="InterPro" id="IPR045519">
    <property type="entry name" value="DUF6476"/>
</dbReference>
<name>A0A4Q9GI79_9HYPH</name>
<dbReference type="Pfam" id="PF20082">
    <property type="entry name" value="DUF6476"/>
    <property type="match status" value="1"/>
</dbReference>
<reference evidence="2 3" key="1">
    <citation type="submission" date="2019-02" db="EMBL/GenBank/DDBJ databases">
        <title>Hansschlegelia quercus sp. nov., a novel methylotrophic bacterium from buds of oak (Quercus robur L.).</title>
        <authorList>
            <person name="Agafonova N.V."/>
            <person name="Kaparullina E.N."/>
            <person name="Grouzdev D.S."/>
            <person name="Doronina N.V."/>
        </authorList>
    </citation>
    <scope>NUCLEOTIDE SEQUENCE [LARGE SCALE GENOMIC DNA]</scope>
    <source>
        <strain evidence="2 3">Dub</strain>
    </source>
</reference>
<organism evidence="2 3">
    <name type="scientific">Hansschlegelia quercus</name>
    <dbReference type="NCBI Taxonomy" id="2528245"/>
    <lineage>
        <taxon>Bacteria</taxon>
        <taxon>Pseudomonadati</taxon>
        <taxon>Pseudomonadota</taxon>
        <taxon>Alphaproteobacteria</taxon>
        <taxon>Hyphomicrobiales</taxon>
        <taxon>Methylopilaceae</taxon>
        <taxon>Hansschlegelia</taxon>
    </lineage>
</organism>
<sequence>MTAQIGSPGPSLDEVADDEDPRIRRVYARLRRLTVVGAVTMGVGFLALVSVIAYRVVKSSAPSGQIVERTLALPAGARIISTTADSGRLIVTVEAEGRATIHIVDAATLAETGRLSLAPGGASVPPLR</sequence>
<evidence type="ECO:0008006" key="4">
    <source>
        <dbReference type="Google" id="ProtNLM"/>
    </source>
</evidence>
<dbReference type="AlphaFoldDB" id="A0A4Q9GI79"/>
<protein>
    <recommendedName>
        <fullName evidence="4">Fimbrial protein</fullName>
    </recommendedName>
</protein>
<dbReference type="RefSeq" id="WP_131003145.1">
    <property type="nucleotide sequence ID" value="NZ_JBHSZR010000003.1"/>
</dbReference>
<evidence type="ECO:0000313" key="2">
    <source>
        <dbReference type="EMBL" id="TBN53903.1"/>
    </source>
</evidence>
<keyword evidence="1" id="KW-0472">Membrane</keyword>
<dbReference type="Proteomes" id="UP000291613">
    <property type="component" value="Unassembled WGS sequence"/>
</dbReference>
<keyword evidence="1" id="KW-1133">Transmembrane helix</keyword>